<dbReference type="EC" id="2.7.8.37" evidence="1"/>
<reference evidence="1 2" key="1">
    <citation type="submission" date="2020-03" db="EMBL/GenBank/DDBJ databases">
        <title>Genomic Encyclopedia of Type Strains, Phase IV (KMG-IV): sequencing the most valuable type-strain genomes for metagenomic binning, comparative biology and taxonomic classification.</title>
        <authorList>
            <person name="Goeker M."/>
        </authorList>
    </citation>
    <scope>NUCLEOTIDE SEQUENCE [LARGE SCALE GENOMIC DNA]</scope>
    <source>
        <strain evidence="1 2">DSM 103870</strain>
    </source>
</reference>
<dbReference type="Pfam" id="PF06754">
    <property type="entry name" value="PhnG"/>
    <property type="match status" value="1"/>
</dbReference>
<gene>
    <name evidence="1" type="ORF">FHS82_002349</name>
</gene>
<dbReference type="EMBL" id="JAASQI010000005">
    <property type="protein sequence ID" value="NIJ58501.1"/>
    <property type="molecule type" value="Genomic_DNA"/>
</dbReference>
<dbReference type="NCBIfam" id="TIGR03293">
    <property type="entry name" value="PhnG_redo"/>
    <property type="match status" value="1"/>
</dbReference>
<proteinExistence type="predicted"/>
<keyword evidence="1" id="KW-0808">Transferase</keyword>
<protein>
    <submittedName>
        <fullName evidence="1">Alpha-D-ribose 1-methylphosphonate 5-triphosphate synthase subunit PhnG</fullName>
        <ecNumber evidence="1">2.7.8.37</ecNumber>
    </submittedName>
</protein>
<dbReference type="InterPro" id="IPR009609">
    <property type="entry name" value="Phosphonate_metab_PhnG"/>
</dbReference>
<dbReference type="GO" id="GO:0061693">
    <property type="term" value="F:alpha-D-ribose 1-methylphosphonate 5-triphosphate synthase activity"/>
    <property type="evidence" value="ECO:0007669"/>
    <property type="project" value="UniProtKB-EC"/>
</dbReference>
<accession>A0ABX0UZY9</accession>
<dbReference type="Proteomes" id="UP001429580">
    <property type="component" value="Unassembled WGS sequence"/>
</dbReference>
<keyword evidence="2" id="KW-1185">Reference proteome</keyword>
<comment type="caution">
    <text evidence="1">The sequence shown here is derived from an EMBL/GenBank/DDBJ whole genome shotgun (WGS) entry which is preliminary data.</text>
</comment>
<evidence type="ECO:0000313" key="1">
    <source>
        <dbReference type="EMBL" id="NIJ58501.1"/>
    </source>
</evidence>
<evidence type="ECO:0000313" key="2">
    <source>
        <dbReference type="Proteomes" id="UP001429580"/>
    </source>
</evidence>
<sequence>MALCAAATRSDLQAVLGTLAPISPAADLRVPETGLVMVQGRMGGDGAPFNVGEATVSRAAVQVGERSGFAYHLGRDQTKARLAAIVDALWQDDNRRAAVETALAEVEARLEAEAAVRAAQTAATRVNFFTMVRGDD</sequence>
<organism evidence="1 2">
    <name type="scientific">Pseudochelatococcus lubricantis</name>
    <dbReference type="NCBI Taxonomy" id="1538102"/>
    <lineage>
        <taxon>Bacteria</taxon>
        <taxon>Pseudomonadati</taxon>
        <taxon>Pseudomonadota</taxon>
        <taxon>Alphaproteobacteria</taxon>
        <taxon>Hyphomicrobiales</taxon>
        <taxon>Chelatococcaceae</taxon>
        <taxon>Pseudochelatococcus</taxon>
    </lineage>
</organism>
<name>A0ABX0UZY9_9HYPH</name>